<gene>
    <name evidence="1" type="ORF">EST35_0246</name>
</gene>
<reference evidence="2" key="1">
    <citation type="journal article" date="2020" name="bioRxiv">
        <title>Integrative omics analysis of Pseudomonas aeruginosa virus PA5oct highlights the molecular complexity of jumbo phages.</title>
        <authorList>
            <person name="Lood C."/>
            <person name="Danis-Wlodarczyk K."/>
            <person name="Blasdel B.G."/>
            <person name="Jang H.B."/>
            <person name="Vandenheuvel D."/>
            <person name="Briers Y."/>
            <person name="Noben J.-P."/>
            <person name="van Noort V."/>
            <person name="Drulis-Kawa Z."/>
            <person name="Lavigne R."/>
        </authorList>
    </citation>
    <scope>NUCLEOTIDE SEQUENCE [LARGE SCALE GENOMIC DNA]</scope>
</reference>
<sequence length="74" mass="8273">MSASKTPYEIRLNILELAYKIVRDKKQADYISKSIYSSGSVVITECIDISADEVIEVAKKLNSFISTSEKRLNG</sequence>
<proteinExistence type="predicted"/>
<protein>
    <submittedName>
        <fullName evidence="1">Uncharacterized protein</fullName>
    </submittedName>
</protein>
<keyword evidence="2" id="KW-1185">Reference proteome</keyword>
<dbReference type="Proteomes" id="UP000316733">
    <property type="component" value="Segment"/>
</dbReference>
<accession>A0A4Y5JTV5</accession>
<evidence type="ECO:0000313" key="2">
    <source>
        <dbReference type="Proteomes" id="UP000316733"/>
    </source>
</evidence>
<organism evidence="1 2">
    <name type="scientific">Pseudomonas phage vB_PaeM_PA5oct</name>
    <dbReference type="NCBI Taxonomy" id="2163605"/>
    <lineage>
        <taxon>Viruses</taxon>
        <taxon>Duplodnaviria</taxon>
        <taxon>Heunggongvirae</taxon>
        <taxon>Uroviricota</taxon>
        <taxon>Caudoviricetes</taxon>
        <taxon>Arenbergviridae</taxon>
        <taxon>Wroclawvirus</taxon>
        <taxon>Wroclawvirus PA5oct</taxon>
    </lineage>
</organism>
<name>A0A4Y5JTV5_9CAUD</name>
<evidence type="ECO:0000313" key="1">
    <source>
        <dbReference type="EMBL" id="QCG76127.1"/>
    </source>
</evidence>
<dbReference type="EMBL" id="MK797984">
    <property type="protein sequence ID" value="QCG76127.1"/>
    <property type="molecule type" value="Genomic_DNA"/>
</dbReference>